<dbReference type="OMA" id="APRCTCM"/>
<evidence type="ECO:0000256" key="1">
    <source>
        <dbReference type="SAM" id="MobiDB-lite"/>
    </source>
</evidence>
<dbReference type="EnsemblMetazoa" id="XM_011675568">
    <property type="protein sequence ID" value="XP_011673870"/>
    <property type="gene ID" value="LOC105442913"/>
</dbReference>
<dbReference type="OrthoDB" id="10386155at2759"/>
<feature type="compositionally biased region" description="Acidic residues" evidence="1">
    <location>
        <begin position="207"/>
        <end position="218"/>
    </location>
</feature>
<evidence type="ECO:0000313" key="3">
    <source>
        <dbReference type="Proteomes" id="UP000007110"/>
    </source>
</evidence>
<feature type="compositionally biased region" description="Acidic residues" evidence="1">
    <location>
        <begin position="256"/>
        <end position="269"/>
    </location>
</feature>
<feature type="region of interest" description="Disordered" evidence="1">
    <location>
        <begin position="318"/>
        <end position="401"/>
    </location>
</feature>
<feature type="region of interest" description="Disordered" evidence="1">
    <location>
        <begin position="206"/>
        <end position="306"/>
    </location>
</feature>
<reference evidence="3" key="1">
    <citation type="submission" date="2015-02" db="EMBL/GenBank/DDBJ databases">
        <title>Genome sequencing for Strongylocentrotus purpuratus.</title>
        <authorList>
            <person name="Murali S."/>
            <person name="Liu Y."/>
            <person name="Vee V."/>
            <person name="English A."/>
            <person name="Wang M."/>
            <person name="Skinner E."/>
            <person name="Han Y."/>
            <person name="Muzny D.M."/>
            <person name="Worley K.C."/>
            <person name="Gibbs R.A."/>
        </authorList>
    </citation>
    <scope>NUCLEOTIDE SEQUENCE</scope>
</reference>
<feature type="compositionally biased region" description="Polar residues" evidence="1">
    <location>
        <begin position="12"/>
        <end position="22"/>
    </location>
</feature>
<reference evidence="2" key="2">
    <citation type="submission" date="2021-01" db="UniProtKB">
        <authorList>
            <consortium name="EnsemblMetazoa"/>
        </authorList>
    </citation>
    <scope>IDENTIFICATION</scope>
</reference>
<dbReference type="GeneID" id="105442913"/>
<organism evidence="2 3">
    <name type="scientific">Strongylocentrotus purpuratus</name>
    <name type="common">Purple sea urchin</name>
    <dbReference type="NCBI Taxonomy" id="7668"/>
    <lineage>
        <taxon>Eukaryota</taxon>
        <taxon>Metazoa</taxon>
        <taxon>Echinodermata</taxon>
        <taxon>Eleutherozoa</taxon>
        <taxon>Echinozoa</taxon>
        <taxon>Echinoidea</taxon>
        <taxon>Euechinoidea</taxon>
        <taxon>Echinacea</taxon>
        <taxon>Camarodonta</taxon>
        <taxon>Echinidea</taxon>
        <taxon>Strongylocentrotidae</taxon>
        <taxon>Strongylocentrotus</taxon>
    </lineage>
</organism>
<name>A0A7M7HJN6_STRPU</name>
<sequence length="416" mass="47393">MSSPILQRKSPEYSSGTTQIGRNTPDRGFFDSDNFQLLESTQDRKEERLRQDRVKARKERSKGLPLLDRPWSPELGHYSRQYREEGNPKPRKVPAPPQTFFGLRRPLNAAEHRVVAAIPGYEKDHKEWVDKPYSTVYTGWKGYNDKFPLLMQFNSESEGKDVTVIETETRRMSTVTTDYSKGTIKLAGDDEEIKYAVFPILHRVIESEDEEDDDDDDNNTGNQSDEGEGTLKNRPPALLPQDVLNRLAVIAAQSNENDDDDDESDESEGAEPPPGWLEHRNTPTHAERRLSITTRPSAERPRMLKRRSLDYGALFYHHEKGKLESMGSITEVAEDDSSSSKTTDNGDEKNSTTTGEFSSAPPAGTWAMAAEAKEKESKPARERDLANTLRRAEQDMEHKDENLKKLEEFLNHFDDY</sequence>
<evidence type="ECO:0000313" key="2">
    <source>
        <dbReference type="EnsemblMetazoa" id="XP_011673870"/>
    </source>
</evidence>
<feature type="compositionally biased region" description="Basic and acidic residues" evidence="1">
    <location>
        <begin position="371"/>
        <end position="401"/>
    </location>
</feature>
<keyword evidence="3" id="KW-1185">Reference proteome</keyword>
<protein>
    <submittedName>
        <fullName evidence="2">Uncharacterized protein</fullName>
    </submittedName>
</protein>
<dbReference type="Proteomes" id="UP000007110">
    <property type="component" value="Unassembled WGS sequence"/>
</dbReference>
<dbReference type="RefSeq" id="XP_011673870.2">
    <property type="nucleotide sequence ID" value="XM_011675568.2"/>
</dbReference>
<proteinExistence type="predicted"/>
<dbReference type="KEGG" id="spu:105442913"/>
<feature type="compositionally biased region" description="Basic and acidic residues" evidence="1">
    <location>
        <begin position="277"/>
        <end position="290"/>
    </location>
</feature>
<accession>A0A7M7HJN6</accession>
<feature type="compositionally biased region" description="Basic and acidic residues" evidence="1">
    <location>
        <begin position="41"/>
        <end position="54"/>
    </location>
</feature>
<dbReference type="InParanoid" id="A0A7M7HJN6"/>
<feature type="region of interest" description="Disordered" evidence="1">
    <location>
        <begin position="1"/>
        <end position="94"/>
    </location>
</feature>
<dbReference type="AlphaFoldDB" id="A0A7M7HJN6"/>